<gene>
    <name evidence="4" type="ORF">J2Z20_003118</name>
</gene>
<evidence type="ECO:0000313" key="4">
    <source>
        <dbReference type="EMBL" id="MBP1938199.1"/>
    </source>
</evidence>
<keyword evidence="2" id="KW-0472">Membrane</keyword>
<name>A0ABS4H6P5_9BACL</name>
<dbReference type="InterPro" id="IPR010090">
    <property type="entry name" value="Phage_tape_meas"/>
</dbReference>
<sequence length="704" mass="74242">MSYELVGKIKLTDNGASSTLKKIDQQMKQLSRSTETTKKAVQTYVAANGRARDEFGKFVKGANSSKKALDGLDTSAKKTLKTLSNFAKKTAMGALGVGAVATGAAAVAGYSSLKKAMNFESQMSSIQALTGATDAQMKQMQTLALQQGAATKYSALEAAQGIEELLKAGLTPATVQAGGLNAALNLATSGGLDLASAAEIMSTALNAFKSDGMSAAQASNILAGTANASATSVEELRMSLAAVSSVAAGLGLTFEDTNTALGLFANNGLKGSDAGTSLKTMLQNLQPQTKTQISLFKALGLMTKNGSNAFYDAHGNIKSLEDVSGLLRKSLSKLTNQQRSLALETMFGTDAIRAGNILYKEGAKGVKNFQKEMKKVTALDVARKKMDNASGAVEQFKGALETLQIAGMMPTLPLVKRFANAAADFVTKYTPRITASIQRMVDKAKGYLNTHFLKNPAFQNLPDLKSKVNFVIGEIGPALSAWLNSSGTQQIASFGTKLATSLAVSMGKSMATSVLNDPLLATTLGVAALLVNPTPIGLTVALSIAAPAWFKKIISDNSPVLQAKAKIERQYNSTQDLTSKVATNAKKNPNQPLVKGGYISAPDKKPWYENAWGSVTDAYGGLKNFVTSGRGYAGGLDRVPYNRFPAYLHKDEAVLTRSEANDYRNGNGSSTKGGNVIITGNTFHVRNDSDIERIAKQLAYHLAK</sequence>
<keyword evidence="5" id="KW-1185">Reference proteome</keyword>
<organism evidence="4 5">
    <name type="scientific">Paenibacillus sediminis</name>
    <dbReference type="NCBI Taxonomy" id="664909"/>
    <lineage>
        <taxon>Bacteria</taxon>
        <taxon>Bacillati</taxon>
        <taxon>Bacillota</taxon>
        <taxon>Bacilli</taxon>
        <taxon>Bacillales</taxon>
        <taxon>Paenibacillaceae</taxon>
        <taxon>Paenibacillus</taxon>
    </lineage>
</organism>
<dbReference type="PANTHER" id="PTHR37813:SF1">
    <property type="entry name" value="FELS-2 PROPHAGE PROTEIN"/>
    <property type="match status" value="1"/>
</dbReference>
<evidence type="ECO:0000259" key="3">
    <source>
        <dbReference type="Pfam" id="PF10145"/>
    </source>
</evidence>
<evidence type="ECO:0000256" key="2">
    <source>
        <dbReference type="SAM" id="Phobius"/>
    </source>
</evidence>
<dbReference type="Pfam" id="PF10145">
    <property type="entry name" value="PhageMin_Tail"/>
    <property type="match status" value="1"/>
</dbReference>
<dbReference type="PANTHER" id="PTHR37813">
    <property type="entry name" value="FELS-2 PROPHAGE PROTEIN"/>
    <property type="match status" value="1"/>
</dbReference>
<feature type="transmembrane region" description="Helical" evidence="2">
    <location>
        <begin position="91"/>
        <end position="113"/>
    </location>
</feature>
<proteinExistence type="predicted"/>
<accession>A0ABS4H6P5</accession>
<evidence type="ECO:0000256" key="1">
    <source>
        <dbReference type="ARBA" id="ARBA00022612"/>
    </source>
</evidence>
<feature type="domain" description="Phage tail tape measure protein" evidence="3">
    <location>
        <begin position="142"/>
        <end position="348"/>
    </location>
</feature>
<keyword evidence="2" id="KW-1133">Transmembrane helix</keyword>
<dbReference type="Proteomes" id="UP001519273">
    <property type="component" value="Unassembled WGS sequence"/>
</dbReference>
<protein>
    <submittedName>
        <fullName evidence="4">TP901 family phage tail tape measure protein</fullName>
    </submittedName>
</protein>
<reference evidence="4 5" key="1">
    <citation type="submission" date="2021-03" db="EMBL/GenBank/DDBJ databases">
        <title>Genomic Encyclopedia of Type Strains, Phase IV (KMG-IV): sequencing the most valuable type-strain genomes for metagenomic binning, comparative biology and taxonomic classification.</title>
        <authorList>
            <person name="Goeker M."/>
        </authorList>
    </citation>
    <scope>NUCLEOTIDE SEQUENCE [LARGE SCALE GENOMIC DNA]</scope>
    <source>
        <strain evidence="4 5">DSM 23491</strain>
    </source>
</reference>
<keyword evidence="2" id="KW-0812">Transmembrane</keyword>
<dbReference type="EMBL" id="JAGGKP010000011">
    <property type="protein sequence ID" value="MBP1938199.1"/>
    <property type="molecule type" value="Genomic_DNA"/>
</dbReference>
<keyword evidence="1" id="KW-1188">Viral release from host cell</keyword>
<evidence type="ECO:0000313" key="5">
    <source>
        <dbReference type="Proteomes" id="UP001519273"/>
    </source>
</evidence>
<dbReference type="RefSeq" id="WP_209852207.1">
    <property type="nucleotide sequence ID" value="NZ_CBCRVE010000004.1"/>
</dbReference>
<comment type="caution">
    <text evidence="4">The sequence shown here is derived from an EMBL/GenBank/DDBJ whole genome shotgun (WGS) entry which is preliminary data.</text>
</comment>
<dbReference type="NCBIfam" id="TIGR01760">
    <property type="entry name" value="tape_meas_TP901"/>
    <property type="match status" value="1"/>
</dbReference>